<dbReference type="RefSeq" id="WP_198075549.1">
    <property type="nucleotide sequence ID" value="NZ_JAEDAE010000004.1"/>
</dbReference>
<dbReference type="EMBL" id="JAEDAE010000004">
    <property type="protein sequence ID" value="MBH8558589.1"/>
    <property type="molecule type" value="Genomic_DNA"/>
</dbReference>
<comment type="caution">
    <text evidence="2">The sequence shown here is derived from an EMBL/GenBank/DDBJ whole genome shotgun (WGS) entry which is preliminary data.</text>
</comment>
<evidence type="ECO:0000313" key="2">
    <source>
        <dbReference type="EMBL" id="MBH8558589.1"/>
    </source>
</evidence>
<organism evidence="2 3">
    <name type="scientific">Hymenobacter negativus</name>
    <dbReference type="NCBI Taxonomy" id="2795026"/>
    <lineage>
        <taxon>Bacteria</taxon>
        <taxon>Pseudomonadati</taxon>
        <taxon>Bacteroidota</taxon>
        <taxon>Cytophagia</taxon>
        <taxon>Cytophagales</taxon>
        <taxon>Hymenobacteraceae</taxon>
        <taxon>Hymenobacter</taxon>
    </lineage>
</organism>
<feature type="chain" id="PRO_5045683008" description="Outer membrane protein beta-barrel domain-containing protein" evidence="1">
    <location>
        <begin position="25"/>
        <end position="209"/>
    </location>
</feature>
<protein>
    <recommendedName>
        <fullName evidence="4">Outer membrane protein beta-barrel domain-containing protein</fullName>
    </recommendedName>
</protein>
<reference evidence="2 3" key="1">
    <citation type="submission" date="2020-12" db="EMBL/GenBank/DDBJ databases">
        <title>Hymenobacter sp.</title>
        <authorList>
            <person name="Kim M.K."/>
        </authorList>
    </citation>
    <scope>NUCLEOTIDE SEQUENCE [LARGE SCALE GENOMIC DNA]</scope>
    <source>
        <strain evidence="2 3">BT442</strain>
    </source>
</reference>
<evidence type="ECO:0008006" key="4">
    <source>
        <dbReference type="Google" id="ProtNLM"/>
    </source>
</evidence>
<gene>
    <name evidence="2" type="ORF">I7X13_11060</name>
</gene>
<feature type="signal peptide" evidence="1">
    <location>
        <begin position="1"/>
        <end position="24"/>
    </location>
</feature>
<name>A0ABS0Q7F4_9BACT</name>
<proteinExistence type="predicted"/>
<sequence length="209" mass="22862">MLLVRSLLPGLLLLASTTFSHGQAASTETAPDKLLLKVGLNAGRALRYTGYYGLSMRLPLSVGAEYALSSKFTLYGQADADFRLFKNNATVGDGSFVLPAGGLGVGARYYYNQAGRERHNRPHGSFVGNYLALEAHTEVRQRFGLRNDVAPSLNAVWGMQRRWGRNFLLDFNAGLGLGPLRSDSYLGYTPNNSSLNITTQFNLGVYFGR</sequence>
<keyword evidence="3" id="KW-1185">Reference proteome</keyword>
<evidence type="ECO:0000313" key="3">
    <source>
        <dbReference type="Proteomes" id="UP000625631"/>
    </source>
</evidence>
<accession>A0ABS0Q7F4</accession>
<dbReference type="Proteomes" id="UP000625631">
    <property type="component" value="Unassembled WGS sequence"/>
</dbReference>
<keyword evidence="1" id="KW-0732">Signal</keyword>
<evidence type="ECO:0000256" key="1">
    <source>
        <dbReference type="SAM" id="SignalP"/>
    </source>
</evidence>